<dbReference type="CDD" id="cd18870">
    <property type="entry name" value="NUDIX_AcylCoAdiphos_Nudt19"/>
    <property type="match status" value="1"/>
</dbReference>
<dbReference type="EMBL" id="CAXLJM020000004">
    <property type="protein sequence ID" value="CAL8069632.1"/>
    <property type="molecule type" value="Genomic_DNA"/>
</dbReference>
<feature type="domain" description="Nudix hydrolase" evidence="8">
    <location>
        <begin position="53"/>
        <end position="296"/>
    </location>
</feature>
<dbReference type="InterPro" id="IPR039121">
    <property type="entry name" value="NUDT19"/>
</dbReference>
<evidence type="ECO:0000256" key="5">
    <source>
        <dbReference type="ARBA" id="ARBA00022801"/>
    </source>
</evidence>
<evidence type="ECO:0000313" key="10">
    <source>
        <dbReference type="Proteomes" id="UP001642540"/>
    </source>
</evidence>
<organism evidence="9 10">
    <name type="scientific">Orchesella dallaii</name>
    <dbReference type="NCBI Taxonomy" id="48710"/>
    <lineage>
        <taxon>Eukaryota</taxon>
        <taxon>Metazoa</taxon>
        <taxon>Ecdysozoa</taxon>
        <taxon>Arthropoda</taxon>
        <taxon>Hexapoda</taxon>
        <taxon>Collembola</taxon>
        <taxon>Entomobryomorpha</taxon>
        <taxon>Entomobryoidea</taxon>
        <taxon>Orchesellidae</taxon>
        <taxon>Orchesellinae</taxon>
        <taxon>Orchesella</taxon>
    </lineage>
</organism>
<evidence type="ECO:0000256" key="3">
    <source>
        <dbReference type="ARBA" id="ARBA00005582"/>
    </source>
</evidence>
<evidence type="ECO:0000313" key="9">
    <source>
        <dbReference type="EMBL" id="CAL8069632.1"/>
    </source>
</evidence>
<accession>A0ABP1PJY0</accession>
<dbReference type="PANTHER" id="PTHR12318">
    <property type="entry name" value="TESTOSTERONE-REGULATED PROTEIN RP2"/>
    <property type="match status" value="1"/>
</dbReference>
<proteinExistence type="inferred from homology"/>
<keyword evidence="6" id="KW-0460">Magnesium</keyword>
<dbReference type="InterPro" id="IPR015797">
    <property type="entry name" value="NUDIX_hydrolase-like_dom_sf"/>
</dbReference>
<dbReference type="PROSITE" id="PS51462">
    <property type="entry name" value="NUDIX"/>
    <property type="match status" value="1"/>
</dbReference>
<evidence type="ECO:0000256" key="2">
    <source>
        <dbReference type="ARBA" id="ARBA00001946"/>
    </source>
</evidence>
<comment type="caution">
    <text evidence="9">The sequence shown here is derived from an EMBL/GenBank/DDBJ whole genome shotgun (WGS) entry which is preliminary data.</text>
</comment>
<protein>
    <recommendedName>
        <fullName evidence="8">Nudix hydrolase domain-containing protein</fullName>
    </recommendedName>
</protein>
<keyword evidence="7" id="KW-0464">Manganese</keyword>
<evidence type="ECO:0000256" key="6">
    <source>
        <dbReference type="ARBA" id="ARBA00022842"/>
    </source>
</evidence>
<gene>
    <name evidence="9" type="ORF">ODALV1_LOCUS869</name>
</gene>
<evidence type="ECO:0000256" key="1">
    <source>
        <dbReference type="ARBA" id="ARBA00001936"/>
    </source>
</evidence>
<sequence length="401" mass="45850">MIFSKLLGFSPKVIRASSCLIIPSRSFRICVSLQTLANQNEVASGASTVRQKAWNDAASLMIVAPMNNSEPYSLGYLMVERSRTHRVLPGSLVFPGGNANPVDCHPKWIEMFKDVLNMDILQTQFLNEGAKVPAIYEFKNNELQPIPKEVSLRITAIRETFEEAGILICKPRTIDPVREMEGIPYYEFQQLEDKKEKQAWQKRVRKNAEDFLELCKQLDCVPDIEALHDWNNWLTPANFKPKSRFDTMFYMIVLPKLVHVLVDGNEAVKAQWASPPSILSDHFKGHVQLSPPQIYEMVRLKQLKTMKELQHRLELRKQLGLERYFVVLRKAKDGTLFLLPGDDMYPNAPDLINADPTFLEEMSETVAQLKDSSTNFHRGIANADGAITMYDINVTRYGQIY</sequence>
<comment type="similarity">
    <text evidence="3">Belongs to the Nudix hydrolase family.</text>
</comment>
<keyword evidence="5" id="KW-0378">Hydrolase</keyword>
<name>A0ABP1PJY0_9HEXA</name>
<comment type="cofactor">
    <cofactor evidence="2">
        <name>Mg(2+)</name>
        <dbReference type="ChEBI" id="CHEBI:18420"/>
    </cofactor>
</comment>
<keyword evidence="10" id="KW-1185">Reference proteome</keyword>
<keyword evidence="4" id="KW-0479">Metal-binding</keyword>
<comment type="cofactor">
    <cofactor evidence="1">
        <name>Mn(2+)</name>
        <dbReference type="ChEBI" id="CHEBI:29035"/>
    </cofactor>
</comment>
<dbReference type="InterPro" id="IPR000086">
    <property type="entry name" value="NUDIX_hydrolase_dom"/>
</dbReference>
<reference evidence="9 10" key="1">
    <citation type="submission" date="2024-08" db="EMBL/GenBank/DDBJ databases">
        <authorList>
            <person name="Cucini C."/>
            <person name="Frati F."/>
        </authorList>
    </citation>
    <scope>NUCLEOTIDE SEQUENCE [LARGE SCALE GENOMIC DNA]</scope>
</reference>
<evidence type="ECO:0000256" key="7">
    <source>
        <dbReference type="ARBA" id="ARBA00023211"/>
    </source>
</evidence>
<evidence type="ECO:0000256" key="4">
    <source>
        <dbReference type="ARBA" id="ARBA00022723"/>
    </source>
</evidence>
<dbReference type="Gene3D" id="3.90.79.10">
    <property type="entry name" value="Nucleoside Triphosphate Pyrophosphohydrolase"/>
    <property type="match status" value="1"/>
</dbReference>
<dbReference type="SUPFAM" id="SSF55811">
    <property type="entry name" value="Nudix"/>
    <property type="match status" value="1"/>
</dbReference>
<dbReference type="PANTHER" id="PTHR12318:SF0">
    <property type="entry name" value="ACYL-COENZYME A DIPHOSPHATASE NUDT19"/>
    <property type="match status" value="1"/>
</dbReference>
<dbReference type="Proteomes" id="UP001642540">
    <property type="component" value="Unassembled WGS sequence"/>
</dbReference>
<evidence type="ECO:0000259" key="8">
    <source>
        <dbReference type="PROSITE" id="PS51462"/>
    </source>
</evidence>